<dbReference type="Proteomes" id="UP000324585">
    <property type="component" value="Unassembled WGS sequence"/>
</dbReference>
<gene>
    <name evidence="6" type="ORF">FVE85_8346</name>
</gene>
<dbReference type="InterPro" id="IPR011990">
    <property type="entry name" value="TPR-like_helical_dom_sf"/>
</dbReference>
<dbReference type="OrthoDB" id="26282at2759"/>
<accession>A0A5J4YMC5</accession>
<proteinExistence type="predicted"/>
<feature type="domain" description="Suppressor of forked" evidence="5">
    <location>
        <begin position="27"/>
        <end position="500"/>
    </location>
</feature>
<dbReference type="InterPro" id="IPR045243">
    <property type="entry name" value="Rna14-like"/>
</dbReference>
<comment type="caution">
    <text evidence="6">The sequence shown here is derived from an EMBL/GenBank/DDBJ whole genome shotgun (WGS) entry which is preliminary data.</text>
</comment>
<evidence type="ECO:0000313" key="6">
    <source>
        <dbReference type="EMBL" id="KAA8491864.1"/>
    </source>
</evidence>
<feature type="region of interest" description="Disordered" evidence="4">
    <location>
        <begin position="500"/>
        <end position="520"/>
    </location>
</feature>
<evidence type="ECO:0000256" key="3">
    <source>
        <dbReference type="ARBA" id="ARBA00023242"/>
    </source>
</evidence>
<keyword evidence="2" id="KW-0677">Repeat</keyword>
<keyword evidence="3" id="KW-0539">Nucleus</keyword>
<dbReference type="InterPro" id="IPR008847">
    <property type="entry name" value="Suf"/>
</dbReference>
<evidence type="ECO:0000256" key="1">
    <source>
        <dbReference type="ARBA" id="ARBA00004123"/>
    </source>
</evidence>
<reference evidence="7" key="1">
    <citation type="journal article" date="2019" name="Nat. Commun.">
        <title>Expansion of phycobilisome linker gene families in mesophilic red algae.</title>
        <authorList>
            <person name="Lee J."/>
            <person name="Kim D."/>
            <person name="Bhattacharya D."/>
            <person name="Yoon H.S."/>
        </authorList>
    </citation>
    <scope>NUCLEOTIDE SEQUENCE [LARGE SCALE GENOMIC DNA]</scope>
    <source>
        <strain evidence="7">CCMP 1328</strain>
    </source>
</reference>
<dbReference type="OMA" id="PKRQYFK"/>
<dbReference type="GO" id="GO:0005634">
    <property type="term" value="C:nucleus"/>
    <property type="evidence" value="ECO:0007669"/>
    <property type="project" value="UniProtKB-SubCell"/>
</dbReference>
<dbReference type="GO" id="GO:0003729">
    <property type="term" value="F:mRNA binding"/>
    <property type="evidence" value="ECO:0007669"/>
    <property type="project" value="TreeGrafter"/>
</dbReference>
<evidence type="ECO:0000256" key="2">
    <source>
        <dbReference type="ARBA" id="ARBA00022737"/>
    </source>
</evidence>
<feature type="region of interest" description="Disordered" evidence="4">
    <location>
        <begin position="656"/>
        <end position="728"/>
    </location>
</feature>
<feature type="region of interest" description="Disordered" evidence="4">
    <location>
        <begin position="575"/>
        <end position="596"/>
    </location>
</feature>
<comment type="subcellular location">
    <subcellularLocation>
        <location evidence="1">Nucleus</location>
    </subcellularLocation>
</comment>
<evidence type="ECO:0000256" key="4">
    <source>
        <dbReference type="SAM" id="MobiDB-lite"/>
    </source>
</evidence>
<dbReference type="PANTHER" id="PTHR19980">
    <property type="entry name" value="RNA CLEAVAGE STIMULATION FACTOR"/>
    <property type="match status" value="1"/>
</dbReference>
<evidence type="ECO:0000313" key="7">
    <source>
        <dbReference type="Proteomes" id="UP000324585"/>
    </source>
</evidence>
<protein>
    <submittedName>
        <fullName evidence="6">Cleavage stimulation factor subunit 77</fullName>
    </submittedName>
</protein>
<dbReference type="Gene3D" id="1.25.40.1040">
    <property type="match status" value="1"/>
</dbReference>
<name>A0A5J4YMC5_PORPP</name>
<dbReference type="PANTHER" id="PTHR19980:SF0">
    <property type="entry name" value="CLEAVAGE STIMULATION FACTOR SUBUNIT 3"/>
    <property type="match status" value="1"/>
</dbReference>
<organism evidence="6 7">
    <name type="scientific">Porphyridium purpureum</name>
    <name type="common">Red alga</name>
    <name type="synonym">Porphyridium cruentum</name>
    <dbReference type="NCBI Taxonomy" id="35688"/>
    <lineage>
        <taxon>Eukaryota</taxon>
        <taxon>Rhodophyta</taxon>
        <taxon>Bangiophyceae</taxon>
        <taxon>Porphyridiales</taxon>
        <taxon>Porphyridiaceae</taxon>
        <taxon>Porphyridium</taxon>
    </lineage>
</organism>
<dbReference type="AlphaFoldDB" id="A0A5J4YMC5"/>
<dbReference type="SMART" id="SM00386">
    <property type="entry name" value="HAT"/>
    <property type="match status" value="6"/>
</dbReference>
<dbReference type="InterPro" id="IPR003107">
    <property type="entry name" value="HAT"/>
</dbReference>
<evidence type="ECO:0000259" key="5">
    <source>
        <dbReference type="Pfam" id="PF05843"/>
    </source>
</evidence>
<dbReference type="Pfam" id="PF05843">
    <property type="entry name" value="Suf"/>
    <property type="match status" value="1"/>
</dbReference>
<sequence>MGSRRKSKENGGGGRAQEPALPLVPPEDEWDGDAWVTKLNAVMGQPWSQSVVDAYEIFLRQYPTAGRQWRQYGEHAVKANQKDLAVSIMRRGVEFASTSIDLWRYYVTFIKDLVNEPTQIIRAFEEALAHIGIDMAARPIWADYIAFIENTPTSNQAEEQAKRDTLRRVYQRAVQAPIHSLEEIWKAYQTFENMSANKELARGLIAQLQPKYYEARAEVRARHNRRDGLLLNTLAAPPRGHTDEEEQAGLWRKYIAGERSNLSGLDPKDLNSRVSYAYEQALAVLYRYPDMWVDAVQYEIDVGNNERVATLLKRALYALPYSELITVFAGDYYELIGRSNVTRALYSESLERAIQRGRMNRTLLFAKYMQFVRRNDGIEAARKVFLDARRAEVGWEAYAEAAWIEVHRNKQHQVAENIFELGMKRFSQCVPFLLQYTDFLWRCNNSEKLGSFFQRVLESLPRKDRSVIDLWQKYIEFETHFGDLDSRVNAQRRMVSVLMGSNDERPSRTSKIGSATKEAKEAAAEEKDLSMYLPSPVDMALKQCTVFDLEPVTEDEKAEILLRRSENVAVARPVQGGALPGGAKSGRGREGGKTAAAVEPEELDFDEALKRMSAAVPASALSKAAPDLEVMLELLRSVPDTLADTPTGQEMIKRGIISSQAAKRKRKSDRDEDDEDGEESEIKKVKKEAPSKIAGENATDREWSSRANAPSIDVFRQRQAVKQSRKPS</sequence>
<feature type="region of interest" description="Disordered" evidence="4">
    <location>
        <begin position="1"/>
        <end position="24"/>
    </location>
</feature>
<dbReference type="GO" id="GO:0031124">
    <property type="term" value="P:mRNA 3'-end processing"/>
    <property type="evidence" value="ECO:0007669"/>
    <property type="project" value="InterPro"/>
</dbReference>
<dbReference type="EMBL" id="VRMN01000011">
    <property type="protein sequence ID" value="KAA8491864.1"/>
    <property type="molecule type" value="Genomic_DNA"/>
</dbReference>
<keyword evidence="7" id="KW-1185">Reference proteome</keyword>
<dbReference type="SUPFAM" id="SSF48452">
    <property type="entry name" value="TPR-like"/>
    <property type="match status" value="1"/>
</dbReference>
<feature type="compositionally biased region" description="Basic and acidic residues" evidence="4">
    <location>
        <begin position="680"/>
        <end position="690"/>
    </location>
</feature>